<dbReference type="Proteomes" id="UP000175968">
    <property type="component" value="Chromosome"/>
</dbReference>
<dbReference type="KEGG" id="fgl:EM308_13135"/>
<accession>A0AAC9I5A4</accession>
<gene>
    <name evidence="1" type="ORF">EM308_13135</name>
</gene>
<dbReference type="EMBL" id="CP017479">
    <property type="protein sequence ID" value="AOW10370.1"/>
    <property type="molecule type" value="Genomic_DNA"/>
</dbReference>
<reference evidence="1 2" key="1">
    <citation type="submission" date="2016-10" db="EMBL/GenBank/DDBJ databases">
        <title>Flavobacterium gilvum sp. nov., isolated from stream water.</title>
        <authorList>
            <person name="Shin S.-K."/>
            <person name="Cho Y.-J."/>
            <person name="Yi H."/>
        </authorList>
    </citation>
    <scope>NUCLEOTIDE SEQUENCE [LARGE SCALE GENOMIC DNA]</scope>
    <source>
        <strain evidence="1 2">EM1308</strain>
    </source>
</reference>
<keyword evidence="2" id="KW-1185">Reference proteome</keyword>
<organism evidence="1 2">
    <name type="scientific">Flavobacterium gilvum</name>
    <dbReference type="NCBI Taxonomy" id="1492737"/>
    <lineage>
        <taxon>Bacteria</taxon>
        <taxon>Pseudomonadati</taxon>
        <taxon>Bacteroidota</taxon>
        <taxon>Flavobacteriia</taxon>
        <taxon>Flavobacteriales</taxon>
        <taxon>Flavobacteriaceae</taxon>
        <taxon>Flavobacterium</taxon>
    </lineage>
</organism>
<name>A0AAC9I5A4_9FLAO</name>
<proteinExistence type="predicted"/>
<evidence type="ECO:0000313" key="2">
    <source>
        <dbReference type="Proteomes" id="UP000175968"/>
    </source>
</evidence>
<evidence type="ECO:0000313" key="1">
    <source>
        <dbReference type="EMBL" id="AOW10370.1"/>
    </source>
</evidence>
<sequence>MSDNEYSIVFVKKMFKSFRIMNNNSKRSIINVANDNFIVSSKYKVVKKELFIVLLCISLLVNCFKIRAQTSQNIEIPSGSFIINMGIVPQTLNNGLKPYGLVYALLNIECPVYWVINSSKAKDGTDFTYYAIQV</sequence>
<dbReference type="AlphaFoldDB" id="A0AAC9I5A4"/>
<protein>
    <submittedName>
        <fullName evidence="1">Uncharacterized protein</fullName>
    </submittedName>
</protein>